<dbReference type="InterPro" id="IPR036291">
    <property type="entry name" value="NAD(P)-bd_dom_sf"/>
</dbReference>
<feature type="region of interest" description="Disordered" evidence="3">
    <location>
        <begin position="299"/>
        <end position="333"/>
    </location>
</feature>
<dbReference type="EMBL" id="OZ037947">
    <property type="protein sequence ID" value="CAL1707349.1"/>
    <property type="molecule type" value="Genomic_DNA"/>
</dbReference>
<evidence type="ECO:0008006" key="6">
    <source>
        <dbReference type="Google" id="ProtNLM"/>
    </source>
</evidence>
<evidence type="ECO:0000256" key="3">
    <source>
        <dbReference type="SAM" id="MobiDB-lite"/>
    </source>
</evidence>
<evidence type="ECO:0000313" key="5">
    <source>
        <dbReference type="Proteomes" id="UP001497453"/>
    </source>
</evidence>
<comment type="similarity">
    <text evidence="1">Belongs to the short-chain dehydrogenases/reductases (SDR) family.</text>
</comment>
<gene>
    <name evidence="4" type="ORF">GFSPODELE1_LOCUS6320</name>
</gene>
<dbReference type="Gene3D" id="3.40.50.720">
    <property type="entry name" value="NAD(P)-binding Rossmann-like Domain"/>
    <property type="match status" value="1"/>
</dbReference>
<dbReference type="PANTHER" id="PTHR24320:SF281">
    <property type="entry name" value="SHORT CHAIN DEHYDROGENASE_REDUCTASE FAMILY PROTEIN (AFU_ORTHOLOGUE AFUA_5G14310)"/>
    <property type="match status" value="1"/>
</dbReference>
<accession>A0ABP1DL00</accession>
<dbReference type="PANTHER" id="PTHR24320">
    <property type="entry name" value="RETINOL DEHYDROGENASE"/>
    <property type="match status" value="1"/>
</dbReference>
<dbReference type="Proteomes" id="UP001497453">
    <property type="component" value="Chromosome 4"/>
</dbReference>
<evidence type="ECO:0000313" key="4">
    <source>
        <dbReference type="EMBL" id="CAL1707349.1"/>
    </source>
</evidence>
<sequence>MQKTIEQITGKAANGFHQSDVPNLRGKTAVVTGGTNGIGYEVARALALSHARVLLLSRKSENGEDAVSGIKSSNLEDKNSGGLVDVTFIACDLGDLDSVKKAAEKISKEERLDILVCAAGVGVNKFDTAATGIDRHFSVNHLGHFYLVNQLLPLVRKTSRLPNTPAPRVVVVSSELHRTAPSSIQFDSIEELNDVESNSIKGNLGEANSLYARTKLANILFVKELVKHAGLDTSEPSIYALATHPGAVHTGQQDQFKEAYGGVFGSIMKTVVVPFMRSPDQGSLSTLWAAVSDDVVNTSPKGDQGLQGDEKASGWQGHYITDPGEEGKESEQARDVALAKRLWTLSESIIKDQVGENALNSWNAGVAET</sequence>
<protein>
    <recommendedName>
        <fullName evidence="6">NAD(P)-binding protein</fullName>
    </recommendedName>
</protein>
<dbReference type="PRINTS" id="PR00081">
    <property type="entry name" value="GDHRDH"/>
</dbReference>
<evidence type="ECO:0000256" key="1">
    <source>
        <dbReference type="ARBA" id="ARBA00006484"/>
    </source>
</evidence>
<proteinExistence type="inferred from homology"/>
<organism evidence="4 5">
    <name type="scientific">Somion occarium</name>
    <dbReference type="NCBI Taxonomy" id="3059160"/>
    <lineage>
        <taxon>Eukaryota</taxon>
        <taxon>Fungi</taxon>
        <taxon>Dikarya</taxon>
        <taxon>Basidiomycota</taxon>
        <taxon>Agaricomycotina</taxon>
        <taxon>Agaricomycetes</taxon>
        <taxon>Polyporales</taxon>
        <taxon>Cerrenaceae</taxon>
        <taxon>Somion</taxon>
    </lineage>
</organism>
<dbReference type="Pfam" id="PF00106">
    <property type="entry name" value="adh_short"/>
    <property type="match status" value="1"/>
</dbReference>
<keyword evidence="5" id="KW-1185">Reference proteome</keyword>
<reference evidence="5" key="1">
    <citation type="submission" date="2024-04" db="EMBL/GenBank/DDBJ databases">
        <authorList>
            <person name="Shaw F."/>
            <person name="Minotto A."/>
        </authorList>
    </citation>
    <scope>NUCLEOTIDE SEQUENCE [LARGE SCALE GENOMIC DNA]</scope>
</reference>
<dbReference type="SUPFAM" id="SSF51735">
    <property type="entry name" value="NAD(P)-binding Rossmann-fold domains"/>
    <property type="match status" value="1"/>
</dbReference>
<keyword evidence="2" id="KW-0560">Oxidoreductase</keyword>
<evidence type="ECO:0000256" key="2">
    <source>
        <dbReference type="ARBA" id="ARBA00023002"/>
    </source>
</evidence>
<name>A0ABP1DL00_9APHY</name>
<dbReference type="InterPro" id="IPR002347">
    <property type="entry name" value="SDR_fam"/>
</dbReference>